<evidence type="ECO:0000313" key="4">
    <source>
        <dbReference type="Proteomes" id="UP001274321"/>
    </source>
</evidence>
<accession>A0ABU4RRE4</accession>
<dbReference type="InterPro" id="IPR038696">
    <property type="entry name" value="IalB_sf"/>
</dbReference>
<evidence type="ECO:0000256" key="1">
    <source>
        <dbReference type="SAM" id="MobiDB-lite"/>
    </source>
</evidence>
<feature type="region of interest" description="Disordered" evidence="1">
    <location>
        <begin position="32"/>
        <end position="90"/>
    </location>
</feature>
<feature type="signal peptide" evidence="2">
    <location>
        <begin position="1"/>
        <end position="28"/>
    </location>
</feature>
<reference evidence="3 4" key="1">
    <citation type="submission" date="2023-11" db="EMBL/GenBank/DDBJ databases">
        <authorList>
            <person name="Bao R."/>
        </authorList>
    </citation>
    <scope>NUCLEOTIDE SEQUENCE [LARGE SCALE GENOMIC DNA]</scope>
    <source>
        <strain evidence="3 4">PJ23</strain>
    </source>
</reference>
<keyword evidence="2" id="KW-0732">Signal</keyword>
<dbReference type="RefSeq" id="WP_319843454.1">
    <property type="nucleotide sequence ID" value="NZ_JAXAFJ010000002.1"/>
</dbReference>
<feature type="compositionally biased region" description="Low complexity" evidence="1">
    <location>
        <begin position="269"/>
        <end position="289"/>
    </location>
</feature>
<gene>
    <name evidence="3" type="ORF">SCD90_04600</name>
</gene>
<dbReference type="Gene3D" id="2.60.40.1880">
    <property type="entry name" value="Invasion associated locus B (IalB) protein"/>
    <property type="match status" value="1"/>
</dbReference>
<dbReference type="Proteomes" id="UP001274321">
    <property type="component" value="Unassembled WGS sequence"/>
</dbReference>
<name>A0ABU4RRE4_9HYPH</name>
<dbReference type="InterPro" id="IPR010642">
    <property type="entry name" value="Invasion_prot_B"/>
</dbReference>
<dbReference type="Pfam" id="PF06776">
    <property type="entry name" value="IalB"/>
    <property type="match status" value="1"/>
</dbReference>
<feature type="region of interest" description="Disordered" evidence="1">
    <location>
        <begin position="250"/>
        <end position="289"/>
    </location>
</feature>
<dbReference type="EMBL" id="JAXAFJ010000002">
    <property type="protein sequence ID" value="MDX6805336.1"/>
    <property type="molecule type" value="Genomic_DNA"/>
</dbReference>
<organism evidence="3 4">
    <name type="scientific">Terrihabitans rhizophilus</name>
    <dbReference type="NCBI Taxonomy" id="3092662"/>
    <lineage>
        <taxon>Bacteria</taxon>
        <taxon>Pseudomonadati</taxon>
        <taxon>Pseudomonadota</taxon>
        <taxon>Alphaproteobacteria</taxon>
        <taxon>Hyphomicrobiales</taxon>
        <taxon>Terrihabitans</taxon>
    </lineage>
</organism>
<evidence type="ECO:0000256" key="2">
    <source>
        <dbReference type="SAM" id="SignalP"/>
    </source>
</evidence>
<comment type="caution">
    <text evidence="3">The sequence shown here is derived from an EMBL/GenBank/DDBJ whole genome shotgun (WGS) entry which is preliminary data.</text>
</comment>
<protein>
    <submittedName>
        <fullName evidence="3">Invasion associated locus B family protein</fullName>
    </submittedName>
</protein>
<sequence length="289" mass="29859">MKPIASLTSRLVLAGAVALVLPASIASAQAPSLIQPQQPKPPAAAPAAPRPAAPKPAAPKPAAQARPSAPAPAAPNLPKTTPAVAPPAGQPAPEWLKVCGKDEKTKTELCTVTSYITADAGNVVGEIRILDVKREKETKRIIEALVPPGFLIQPGVNLVIDDNKTPMPGRYRVCFPNVCLAEVQLTDESLAGIRKGSTLTFFAANPQGQWVGAKTSLAGFSAAYDGAALDPKVYEERRKSFEETQNKLQSALVKRAQEQRGKIQGGDAGTAAPAAAPPAAAGTPAAPSQ</sequence>
<keyword evidence="4" id="KW-1185">Reference proteome</keyword>
<feature type="chain" id="PRO_5045096873" evidence="2">
    <location>
        <begin position="29"/>
        <end position="289"/>
    </location>
</feature>
<feature type="compositionally biased region" description="Pro residues" evidence="1">
    <location>
        <begin position="38"/>
        <end position="59"/>
    </location>
</feature>
<evidence type="ECO:0000313" key="3">
    <source>
        <dbReference type="EMBL" id="MDX6805336.1"/>
    </source>
</evidence>
<proteinExistence type="predicted"/>